<dbReference type="EC" id="2.1.1.56" evidence="4"/>
<dbReference type="Proteomes" id="UP001154282">
    <property type="component" value="Unassembled WGS sequence"/>
</dbReference>
<keyword evidence="6" id="KW-0489">Methyltransferase</keyword>
<evidence type="ECO:0000256" key="17">
    <source>
        <dbReference type="ARBA" id="ARBA00023157"/>
    </source>
</evidence>
<dbReference type="GO" id="GO:0005886">
    <property type="term" value="C:plasma membrane"/>
    <property type="evidence" value="ECO:0007669"/>
    <property type="project" value="UniProtKB-SubCell"/>
</dbReference>
<feature type="compositionally biased region" description="Pro residues" evidence="29">
    <location>
        <begin position="438"/>
        <end position="450"/>
    </location>
</feature>
<evidence type="ECO:0000256" key="22">
    <source>
        <dbReference type="ARBA" id="ARBA00032263"/>
    </source>
</evidence>
<feature type="region of interest" description="Disordered" evidence="29">
    <location>
        <begin position="397"/>
        <end position="558"/>
    </location>
</feature>
<feature type="region of interest" description="Disordered" evidence="29">
    <location>
        <begin position="1"/>
        <end position="30"/>
    </location>
</feature>
<evidence type="ECO:0000256" key="15">
    <source>
        <dbReference type="ARBA" id="ARBA00023127"/>
    </source>
</evidence>
<comment type="function">
    <text evidence="24">mRNA-capping methyltransferase that methylates the N7 position of the added guanosine to the 5'-cap structure of mRNAs. Binds RNA containing 5'-terminal GpppC.</text>
</comment>
<dbReference type="InterPro" id="IPR004367">
    <property type="entry name" value="Cyclin_C-dom"/>
</dbReference>
<dbReference type="InterPro" id="IPR006671">
    <property type="entry name" value="Cyclin_N"/>
</dbReference>
<dbReference type="Gene3D" id="3.40.50.150">
    <property type="entry name" value="Vaccinia Virus protein VP39"/>
    <property type="match status" value="1"/>
</dbReference>
<keyword evidence="13" id="KW-0694">RNA-binding</keyword>
<proteinExistence type="inferred from homology"/>
<evidence type="ECO:0000256" key="11">
    <source>
        <dbReference type="ARBA" id="ARBA00022691"/>
    </source>
</evidence>
<evidence type="ECO:0000256" key="24">
    <source>
        <dbReference type="ARBA" id="ARBA00054892"/>
    </source>
</evidence>
<evidence type="ECO:0000256" key="14">
    <source>
        <dbReference type="ARBA" id="ARBA00023042"/>
    </source>
</evidence>
<dbReference type="FunFam" id="1.10.472.10:FF:000001">
    <property type="entry name" value="G2/mitotic-specific cyclin"/>
    <property type="match status" value="1"/>
</dbReference>
<keyword evidence="11" id="KW-0949">S-adenosyl-L-methionine</keyword>
<keyword evidence="21" id="KW-0131">Cell cycle</keyword>
<comment type="catalytic activity">
    <reaction evidence="23">
        <text>a 5'-end (5'-triphosphoguanosine)-ribonucleoside in mRNA + S-adenosyl-L-methionine = a 5'-end (N(7)-methyl 5'-triphosphoguanosine)-ribonucleoside in mRNA + S-adenosyl-L-homocysteine</text>
        <dbReference type="Rhea" id="RHEA:67008"/>
        <dbReference type="Rhea" id="RHEA-COMP:17166"/>
        <dbReference type="Rhea" id="RHEA-COMP:17167"/>
        <dbReference type="ChEBI" id="CHEBI:57856"/>
        <dbReference type="ChEBI" id="CHEBI:59789"/>
        <dbReference type="ChEBI" id="CHEBI:156461"/>
        <dbReference type="ChEBI" id="CHEBI:167617"/>
        <dbReference type="EC" id="2.1.1.56"/>
    </reaction>
</comment>
<evidence type="ECO:0000256" key="7">
    <source>
        <dbReference type="ARBA" id="ARBA00022618"/>
    </source>
</evidence>
<feature type="compositionally biased region" description="Pro residues" evidence="29">
    <location>
        <begin position="544"/>
        <end position="553"/>
    </location>
</feature>
<evidence type="ECO:0000256" key="28">
    <source>
        <dbReference type="RuleBase" id="RU000383"/>
    </source>
</evidence>
<accession>A0AAV0M2L9</accession>
<evidence type="ECO:0000256" key="19">
    <source>
        <dbReference type="ARBA" id="ARBA00023242"/>
    </source>
</evidence>
<dbReference type="GO" id="GO:0004482">
    <property type="term" value="F:mRNA 5'-cap (guanine-N7-)-methyltransferase activity"/>
    <property type="evidence" value="ECO:0007669"/>
    <property type="project" value="UniProtKB-EC"/>
</dbReference>
<keyword evidence="14" id="KW-0506">mRNA capping</keyword>
<evidence type="ECO:0000256" key="16">
    <source>
        <dbReference type="ARBA" id="ARBA00023136"/>
    </source>
</evidence>
<dbReference type="Pfam" id="PF00134">
    <property type="entry name" value="Cyclin_N"/>
    <property type="match status" value="1"/>
</dbReference>
<evidence type="ECO:0000256" key="1">
    <source>
        <dbReference type="ARBA" id="ARBA00004123"/>
    </source>
</evidence>
<evidence type="ECO:0000259" key="30">
    <source>
        <dbReference type="PROSITE" id="PS51562"/>
    </source>
</evidence>
<dbReference type="Pfam" id="PF02984">
    <property type="entry name" value="Cyclin_C"/>
    <property type="match status" value="1"/>
</dbReference>
<dbReference type="GO" id="GO:0003723">
    <property type="term" value="F:RNA binding"/>
    <property type="evidence" value="ECO:0007669"/>
    <property type="project" value="UniProtKB-KW"/>
</dbReference>
<dbReference type="PRINTS" id="PR01217">
    <property type="entry name" value="PRICHEXTENSN"/>
</dbReference>
<keyword evidence="10" id="KW-0808">Transferase</keyword>
<evidence type="ECO:0000256" key="21">
    <source>
        <dbReference type="ARBA" id="ARBA00023306"/>
    </source>
</evidence>
<keyword evidence="18" id="KW-0325">Glycoprotein</keyword>
<keyword evidence="5" id="KW-1003">Cell membrane</keyword>
<evidence type="ECO:0000256" key="26">
    <source>
        <dbReference type="ARBA" id="ARBA00077171"/>
    </source>
</evidence>
<comment type="subcellular location">
    <subcellularLocation>
        <location evidence="2">Cell membrane</location>
        <topology evidence="2">Lipid-anchor</topology>
        <topology evidence="2">GPI-anchor</topology>
    </subcellularLocation>
    <subcellularLocation>
        <location evidence="1">Nucleus</location>
    </subcellularLocation>
</comment>
<dbReference type="GO" id="GO:0009506">
    <property type="term" value="C:plasmodesma"/>
    <property type="evidence" value="ECO:0007669"/>
    <property type="project" value="UniProtKB-ARBA"/>
</dbReference>
<dbReference type="PANTHER" id="PTHR12189">
    <property type="entry name" value="MRNA GUANINE-7- METHYLTRANSFERASE"/>
    <property type="match status" value="1"/>
</dbReference>
<keyword evidence="8" id="KW-0336">GPI-anchor</keyword>
<organism evidence="31 32">
    <name type="scientific">Linum tenue</name>
    <dbReference type="NCBI Taxonomy" id="586396"/>
    <lineage>
        <taxon>Eukaryota</taxon>
        <taxon>Viridiplantae</taxon>
        <taxon>Streptophyta</taxon>
        <taxon>Embryophyta</taxon>
        <taxon>Tracheophyta</taxon>
        <taxon>Spermatophyta</taxon>
        <taxon>Magnoliopsida</taxon>
        <taxon>eudicotyledons</taxon>
        <taxon>Gunneridae</taxon>
        <taxon>Pentapetalae</taxon>
        <taxon>rosids</taxon>
        <taxon>fabids</taxon>
        <taxon>Malpighiales</taxon>
        <taxon>Linaceae</taxon>
        <taxon>Linum</taxon>
    </lineage>
</organism>
<dbReference type="PROSITE" id="PS00292">
    <property type="entry name" value="CYCLINS"/>
    <property type="match status" value="1"/>
</dbReference>
<dbReference type="InterPro" id="IPR036915">
    <property type="entry name" value="Cyclin-like_sf"/>
</dbReference>
<evidence type="ECO:0000256" key="4">
    <source>
        <dbReference type="ARBA" id="ARBA00011926"/>
    </source>
</evidence>
<dbReference type="SMART" id="SM01332">
    <property type="entry name" value="Cyclin_C"/>
    <property type="match status" value="1"/>
</dbReference>
<dbReference type="Pfam" id="PF03291">
    <property type="entry name" value="mRNA_G-N7_MeTrfase"/>
    <property type="match status" value="1"/>
</dbReference>
<evidence type="ECO:0000256" key="18">
    <source>
        <dbReference type="ARBA" id="ARBA00023180"/>
    </source>
</evidence>
<evidence type="ECO:0000256" key="12">
    <source>
        <dbReference type="ARBA" id="ARBA00022729"/>
    </source>
</evidence>
<dbReference type="SMART" id="SM00768">
    <property type="entry name" value="X8"/>
    <property type="match status" value="1"/>
</dbReference>
<dbReference type="PANTHER" id="PTHR12189:SF2">
    <property type="entry name" value="MRNA CAP GUANINE-N7 METHYLTRANSFERASE"/>
    <property type="match status" value="1"/>
</dbReference>
<dbReference type="InterPro" id="IPR039753">
    <property type="entry name" value="RG7MT1"/>
</dbReference>
<dbReference type="PROSITE" id="PS51562">
    <property type="entry name" value="RNA_CAP0_MT"/>
    <property type="match status" value="1"/>
</dbReference>
<gene>
    <name evidence="31" type="ORF">LITE_LOCUS26384</name>
</gene>
<keyword evidence="9" id="KW-0507">mRNA processing</keyword>
<dbReference type="SMART" id="SM00385">
    <property type="entry name" value="CYCLIN"/>
    <property type="match status" value="2"/>
</dbReference>
<evidence type="ECO:0000256" key="9">
    <source>
        <dbReference type="ARBA" id="ARBA00022664"/>
    </source>
</evidence>
<evidence type="ECO:0000256" key="23">
    <source>
        <dbReference type="ARBA" id="ARBA00044712"/>
    </source>
</evidence>
<protein>
    <recommendedName>
        <fullName evidence="25">mRNA cap guanine-N(7) methyltransferase 1</fullName>
        <ecNumber evidence="4">2.1.1.56</ecNumber>
    </recommendedName>
    <alternativeName>
        <fullName evidence="22">B-like cyclin</fullName>
    </alternativeName>
    <alternativeName>
        <fullName evidence="26">mRNA (guanine-N(7))-methyltransferase 1</fullName>
    </alternativeName>
    <alternativeName>
        <fullName evidence="27">mRNA cap methyltransferase 1</fullName>
    </alternativeName>
</protein>
<dbReference type="SUPFAM" id="SSF47954">
    <property type="entry name" value="Cyclin-like"/>
    <property type="match status" value="2"/>
</dbReference>
<keyword evidence="19" id="KW-0539">Nucleus</keyword>
<reference evidence="31" key="1">
    <citation type="submission" date="2022-08" db="EMBL/GenBank/DDBJ databases">
        <authorList>
            <person name="Gutierrez-Valencia J."/>
        </authorList>
    </citation>
    <scope>NUCLEOTIDE SEQUENCE</scope>
</reference>
<sequence>MKRGYTGSPSNSGGPPKSRLKHTTEGDTDYSEDVVQKVAAHYSARTNQSLAERESSPIIHLKKLNNWIKSVLIQLYTRRGDAVLDLACGKGGDLIKWDKAKVGYYVGVDIAEGSIEDCRTRYNGDANHHQNRKKFSFPARLICGDCYEIRLDKVLADDAPFDVCSCQFALHYSWSTETRARRALANVSALLRPGGTFIGTMPDANVIIRKLRASDGLSFGNSVYWIRFEEDYAEKSFSSSSPFGIKYQFHLEDAVDCPEWIVPVDVFKALADEYDLELVFAKNAHDFVHEYLKKPEYVDLMRRLGALGDDRDKSTLSPDEWEVAYLYLAFALRKPYPDMSASLFLSELMSTKILEQYARALNSRGVANNNIPMDEILDEDTELADEKTPMGSFSQLPLQWQQQPPSAPSPPCAEPPFALPSSPSQQLSPPTLSGIPASDPPPTPSPPISQPGPITQIPNPPDSPLGPPTQIPIPPISPLGPPTEIPSPPSSQLGPPIQIPSPPNSQLSPPTPTQIPSPPNSQLGPPTQTPISPPAHNPSVPIVSPGPPSPPSQTKPGSTVWCVAKPSVSDSTLQRGLDYACGMGADCKMIQPSAPCFQPNTVSAHSSFAFNSYWQKAKAAGGTCDFGGTAMLVSIDPRGLNKHPEPQKKTMAAGGENKSRRALGDIGNLAAGIVPEIPGKQIARPVTRSFRAQLLANAQAAAAADNNKKKICVNVDHKKKALVATKRPTAAAAAAAVPKQKPKPPVTNEEVIVLSSDSEAKSNKKKCQEKSKKKNKKLQTLTSILTTSSKLACKPKEKEVFNIDAPDAGNHLAAVEYVEDIYKFYKLVENESRPICYMNSQPEINTRMRSILVDWLIDVHQKFDLSRETLYLTINIIDRFLSVQTVQRKELQLVGISATLMASKYEEIWPPEVNELVNISDRAYCGQQILAMEKTILAHLEWTLTVPTQFVFLTRFAKAGAAVFAASTTPVHDVKVEHMANYLSELGLMDYECSVMFPPSMAAAAAVYVARTVMNRAPGWTDVLEFHTGYSEKEVRDCGRVLVELIGKVKDGKLKAVAHKYSSSSKGSVALIPVPSPAANSLP</sequence>
<keyword evidence="17" id="KW-1015">Disulfide bond</keyword>
<feature type="compositionally biased region" description="Pro residues" evidence="29">
    <location>
        <begin position="497"/>
        <end position="519"/>
    </location>
</feature>
<comment type="caution">
    <text evidence="31">The sequence shown here is derived from an EMBL/GenBank/DDBJ whole genome shotgun (WGS) entry which is preliminary data.</text>
</comment>
<keyword evidence="15 28" id="KW-0195">Cyclin</keyword>
<dbReference type="Pfam" id="PF07983">
    <property type="entry name" value="X8"/>
    <property type="match status" value="1"/>
</dbReference>
<evidence type="ECO:0000256" key="20">
    <source>
        <dbReference type="ARBA" id="ARBA00023288"/>
    </source>
</evidence>
<feature type="compositionally biased region" description="Low complexity" evidence="29">
    <location>
        <begin position="419"/>
        <end position="437"/>
    </location>
</feature>
<evidence type="ECO:0000256" key="13">
    <source>
        <dbReference type="ARBA" id="ARBA00022884"/>
    </source>
</evidence>
<feature type="compositionally biased region" description="Pro residues" evidence="29">
    <location>
        <begin position="527"/>
        <end position="536"/>
    </location>
</feature>
<feature type="region of interest" description="Disordered" evidence="29">
    <location>
        <begin position="638"/>
        <end position="657"/>
    </location>
</feature>
<evidence type="ECO:0000256" key="6">
    <source>
        <dbReference type="ARBA" id="ARBA00022603"/>
    </source>
</evidence>
<evidence type="ECO:0000256" key="2">
    <source>
        <dbReference type="ARBA" id="ARBA00004609"/>
    </source>
</evidence>
<keyword evidence="32" id="KW-1185">Reference proteome</keyword>
<comment type="similarity">
    <text evidence="28">Belongs to the cyclin family.</text>
</comment>
<dbReference type="InterPro" id="IPR004971">
    <property type="entry name" value="mRNA_G-N7_MeTrfase_dom"/>
</dbReference>
<evidence type="ECO:0000313" key="32">
    <source>
        <dbReference type="Proteomes" id="UP001154282"/>
    </source>
</evidence>
<dbReference type="SUPFAM" id="SSF53335">
    <property type="entry name" value="S-adenosyl-L-methionine-dependent methyltransferases"/>
    <property type="match status" value="1"/>
</dbReference>
<dbReference type="FunFam" id="1.20.58.1040:FF:000001">
    <property type="entry name" value="Glucan endo-1,3-beta-glucosidase 4"/>
    <property type="match status" value="1"/>
</dbReference>
<dbReference type="InterPro" id="IPR012946">
    <property type="entry name" value="X8"/>
</dbReference>
<dbReference type="Gene3D" id="1.20.58.1040">
    <property type="match status" value="1"/>
</dbReference>
<dbReference type="InterPro" id="IPR048258">
    <property type="entry name" value="Cyclins_cyclin-box"/>
</dbReference>
<evidence type="ECO:0000256" key="3">
    <source>
        <dbReference type="ARBA" id="ARBA00011177"/>
    </source>
</evidence>
<dbReference type="GO" id="GO:0098552">
    <property type="term" value="C:side of membrane"/>
    <property type="evidence" value="ECO:0007669"/>
    <property type="project" value="UniProtKB-KW"/>
</dbReference>
<dbReference type="InterPro" id="IPR029063">
    <property type="entry name" value="SAM-dependent_MTases_sf"/>
</dbReference>
<keyword evidence="20" id="KW-0449">Lipoprotein</keyword>
<evidence type="ECO:0000256" key="5">
    <source>
        <dbReference type="ARBA" id="ARBA00022475"/>
    </source>
</evidence>
<feature type="compositionally biased region" description="Low complexity" evidence="29">
    <location>
        <begin position="7"/>
        <end position="16"/>
    </location>
</feature>
<feature type="compositionally biased region" description="Pro residues" evidence="29">
    <location>
        <begin position="458"/>
        <end position="489"/>
    </location>
</feature>
<dbReference type="InterPro" id="IPR013763">
    <property type="entry name" value="Cyclin-like_dom"/>
</dbReference>
<dbReference type="GO" id="GO:0005634">
    <property type="term" value="C:nucleus"/>
    <property type="evidence" value="ECO:0007669"/>
    <property type="project" value="UniProtKB-SubCell"/>
</dbReference>
<dbReference type="CDD" id="cd20567">
    <property type="entry name" value="CYCLIN_AtCycB-like_rpt1"/>
    <property type="match status" value="1"/>
</dbReference>
<dbReference type="AlphaFoldDB" id="A0AAV0M2L9"/>
<dbReference type="EMBL" id="CAMGYJ010000006">
    <property type="protein sequence ID" value="CAI0440085.1"/>
    <property type="molecule type" value="Genomic_DNA"/>
</dbReference>
<dbReference type="Gene3D" id="1.10.472.10">
    <property type="entry name" value="Cyclin-like"/>
    <property type="match status" value="2"/>
</dbReference>
<comment type="subunit">
    <text evidence="3">Interacts with the CDC2 protein kinase to form a serine/threonine kinase holoenzyme complex also known as maturation promoting factor (MPF). The cyclin subunit imparts substrate specificity to the complex.</text>
</comment>
<keyword evidence="16" id="KW-0472">Membrane</keyword>
<dbReference type="FunFam" id="3.40.50.150:FF:000127">
    <property type="entry name" value="mRNA cap guanine-N7 methyltransferase"/>
    <property type="match status" value="1"/>
</dbReference>
<evidence type="ECO:0000256" key="29">
    <source>
        <dbReference type="SAM" id="MobiDB-lite"/>
    </source>
</evidence>
<evidence type="ECO:0000256" key="25">
    <source>
        <dbReference type="ARBA" id="ARBA00068308"/>
    </source>
</evidence>
<name>A0AAV0M2L9_9ROSI</name>
<feature type="domain" description="MRNA cap 0 methyltransferase" evidence="30">
    <location>
        <begin position="56"/>
        <end position="335"/>
    </location>
</feature>
<keyword evidence="12" id="KW-0732">Signal</keyword>
<feature type="compositionally biased region" description="Pro residues" evidence="29">
    <location>
        <begin position="405"/>
        <end position="418"/>
    </location>
</feature>
<evidence type="ECO:0000256" key="10">
    <source>
        <dbReference type="ARBA" id="ARBA00022679"/>
    </source>
</evidence>
<dbReference type="GO" id="GO:0051301">
    <property type="term" value="P:cell division"/>
    <property type="evidence" value="ECO:0007669"/>
    <property type="project" value="UniProtKB-KW"/>
</dbReference>
<keyword evidence="7" id="KW-0132">Cell division</keyword>
<dbReference type="CDD" id="cd02440">
    <property type="entry name" value="AdoMet_MTases"/>
    <property type="match status" value="1"/>
</dbReference>
<evidence type="ECO:0000313" key="31">
    <source>
        <dbReference type="EMBL" id="CAI0440085.1"/>
    </source>
</evidence>
<evidence type="ECO:0000256" key="27">
    <source>
        <dbReference type="ARBA" id="ARBA00082529"/>
    </source>
</evidence>
<evidence type="ECO:0000256" key="8">
    <source>
        <dbReference type="ARBA" id="ARBA00022622"/>
    </source>
</evidence>